<dbReference type="AlphaFoldDB" id="A0A9R0ILR4"/>
<dbReference type="GO" id="GO:0006629">
    <property type="term" value="P:lipid metabolic process"/>
    <property type="evidence" value="ECO:0007669"/>
    <property type="project" value="InterPro"/>
</dbReference>
<evidence type="ECO:0000256" key="1">
    <source>
        <dbReference type="ARBA" id="ARBA00022801"/>
    </source>
</evidence>
<keyword evidence="1" id="KW-0378">Hydrolase</keyword>
<dbReference type="InterPro" id="IPR043367">
    <property type="entry name" value="PLIP1/2/3"/>
</dbReference>
<dbReference type="Gene3D" id="3.40.50.1820">
    <property type="entry name" value="alpha/beta hydrolase"/>
    <property type="match status" value="1"/>
</dbReference>
<organism evidence="3 4">
    <name type="scientific">Spinacia oleracea</name>
    <name type="common">Spinach</name>
    <dbReference type="NCBI Taxonomy" id="3562"/>
    <lineage>
        <taxon>Eukaryota</taxon>
        <taxon>Viridiplantae</taxon>
        <taxon>Streptophyta</taxon>
        <taxon>Embryophyta</taxon>
        <taxon>Tracheophyta</taxon>
        <taxon>Spermatophyta</taxon>
        <taxon>Magnoliopsida</taxon>
        <taxon>eudicotyledons</taxon>
        <taxon>Gunneridae</taxon>
        <taxon>Pentapetalae</taxon>
        <taxon>Caryophyllales</taxon>
        <taxon>Chenopodiaceae</taxon>
        <taxon>Chenopodioideae</taxon>
        <taxon>Anserineae</taxon>
        <taxon>Spinacia</taxon>
    </lineage>
</organism>
<reference evidence="3" key="1">
    <citation type="journal article" date="2021" name="Nat. Commun.">
        <title>Genomic analyses provide insights into spinach domestication and the genetic basis of agronomic traits.</title>
        <authorList>
            <person name="Cai X."/>
            <person name="Sun X."/>
            <person name="Xu C."/>
            <person name="Sun H."/>
            <person name="Wang X."/>
            <person name="Ge C."/>
            <person name="Zhang Z."/>
            <person name="Wang Q."/>
            <person name="Fei Z."/>
            <person name="Jiao C."/>
            <person name="Wang Q."/>
        </authorList>
    </citation>
    <scope>NUCLEOTIDE SEQUENCE [LARGE SCALE GENOMIC DNA]</scope>
    <source>
        <strain evidence="3">cv. Varoflay</strain>
    </source>
</reference>
<dbReference type="RefSeq" id="XP_021851682.2">
    <property type="nucleotide sequence ID" value="XM_021995990.2"/>
</dbReference>
<dbReference type="InterPro" id="IPR029058">
    <property type="entry name" value="AB_hydrolase_fold"/>
</dbReference>
<evidence type="ECO:0000313" key="3">
    <source>
        <dbReference type="Proteomes" id="UP000813463"/>
    </source>
</evidence>
<dbReference type="SUPFAM" id="SSF53474">
    <property type="entry name" value="alpha/beta-Hydrolases"/>
    <property type="match status" value="1"/>
</dbReference>
<keyword evidence="3" id="KW-1185">Reference proteome</keyword>
<evidence type="ECO:0000259" key="2">
    <source>
        <dbReference type="Pfam" id="PF01764"/>
    </source>
</evidence>
<dbReference type="Proteomes" id="UP000813463">
    <property type="component" value="Chromosome 2"/>
</dbReference>
<gene>
    <name evidence="4" type="primary">LOC110791243</name>
</gene>
<dbReference type="KEGG" id="soe:110791243"/>
<proteinExistence type="predicted"/>
<dbReference type="PANTHER" id="PTHR46483:SF1">
    <property type="entry name" value="PHOSPHOLIPASE A1 PLIP1, CHLOROPLASTIC"/>
    <property type="match status" value="1"/>
</dbReference>
<dbReference type="Pfam" id="PF01764">
    <property type="entry name" value="Lipase_3"/>
    <property type="match status" value="1"/>
</dbReference>
<feature type="domain" description="Fungal lipase-type" evidence="2">
    <location>
        <begin position="347"/>
        <end position="484"/>
    </location>
</feature>
<dbReference type="InterPro" id="IPR002921">
    <property type="entry name" value="Fungal_lipase-type"/>
</dbReference>
<dbReference type="GO" id="GO:0008970">
    <property type="term" value="F:phospholipase A1 activity"/>
    <property type="evidence" value="ECO:0007669"/>
    <property type="project" value="InterPro"/>
</dbReference>
<reference evidence="4" key="2">
    <citation type="submission" date="2025-08" db="UniProtKB">
        <authorList>
            <consortium name="RefSeq"/>
        </authorList>
    </citation>
    <scope>IDENTIFICATION</scope>
    <source>
        <tissue evidence="4">Leaf</tissue>
    </source>
</reference>
<name>A0A9R0ILR4_SPIOL</name>
<evidence type="ECO:0000313" key="4">
    <source>
        <dbReference type="RefSeq" id="XP_021851682.2"/>
    </source>
</evidence>
<dbReference type="GeneID" id="110791243"/>
<sequence length="653" mass="73340">MACTSMNVSLRRSSSGEELYKQATIRRSYSDNNLLSSSTRIIRPASSSHCKLKSNRSFGILTTSTCPIPMKALLFDTQTVNDENDTMEVDDSLLGDGEKEEEVEREKGVKRANWVERLLELRARWKGSKEKEIDCRYEDNEDDCNGEDGCIVDYDGETGDGIRMDSESFSKLLVHVPWTDANKFYKLSYLCNKAYAIPDIKVDDLQRFYGLEFMTSSLEKKAKAVALNAKLAKDSTHQQEEDDLEILQQREHVTISSSVAYEIAASAACHVQNRAKNENHSGNRVVCPVPRGCNSEMAAQMAATTMTTIVAAKEKEKQAAAKELQSLHSSPCEWFVCDDPTTHVRCFVIQGSESLASWQTNLFFEPAKFEETNVAVHRGIYEAAKGIYEQLMPEIQNHIDSHGEDAKFQFTGHSLGGSLSLLVHMMLLVRRVVKPSVVLPVVTFGSPFVFCGGEKLLKQLQLEESTVQNVIMHRDIVPRAFSCNYPRQVEQVLKRLNSSFRSHPCLNKHKLLYSPMGQVYILQPAVKQSPSHPLLPQGCALYTFDKKTNTTQPGLVAHALREFLNTPHPLETLSDPRAYGSEGTILRDHDSKNYIKAVNGVIKQYNQIALRKVKTAERHTIWPLVGSSSPQYSWTHEGVFENTTARTEVMTSV</sequence>
<dbReference type="PANTHER" id="PTHR46483">
    <property type="entry name" value="PHOSPHOLIPASE A1 PLIP2, CHLOROPLASTIC"/>
    <property type="match status" value="1"/>
</dbReference>
<dbReference type="CDD" id="cd00519">
    <property type="entry name" value="Lipase_3"/>
    <property type="match status" value="1"/>
</dbReference>
<accession>A0A9R0ILR4</accession>
<protein>
    <submittedName>
        <fullName evidence="4">Phospholipase A1 PLIP1, chloroplastic</fullName>
    </submittedName>
</protein>